<dbReference type="EMBL" id="DYUZ01000011">
    <property type="protein sequence ID" value="HJG36792.1"/>
    <property type="molecule type" value="Genomic_DNA"/>
</dbReference>
<dbReference type="GO" id="GO:0000156">
    <property type="term" value="F:phosphorelay response regulator activity"/>
    <property type="evidence" value="ECO:0007669"/>
    <property type="project" value="TreeGrafter"/>
</dbReference>
<dbReference type="InterPro" id="IPR036890">
    <property type="entry name" value="HATPase_C_sf"/>
</dbReference>
<dbReference type="SUPFAM" id="SSF55874">
    <property type="entry name" value="ATPase domain of HSP90 chaperone/DNA topoisomerase II/histidine kinase"/>
    <property type="match status" value="1"/>
</dbReference>
<dbReference type="CDD" id="cd00082">
    <property type="entry name" value="HisKA"/>
    <property type="match status" value="1"/>
</dbReference>
<dbReference type="InterPro" id="IPR036097">
    <property type="entry name" value="HisK_dim/P_sf"/>
</dbReference>
<evidence type="ECO:0000259" key="11">
    <source>
        <dbReference type="PROSITE" id="PS50109"/>
    </source>
</evidence>
<evidence type="ECO:0000256" key="9">
    <source>
        <dbReference type="ARBA" id="ARBA00023012"/>
    </source>
</evidence>
<evidence type="ECO:0000256" key="7">
    <source>
        <dbReference type="ARBA" id="ARBA00022777"/>
    </source>
</evidence>
<comment type="subcellular location">
    <subcellularLocation>
        <location evidence="2">Cell membrane</location>
    </subcellularLocation>
</comment>
<dbReference type="InterPro" id="IPR003594">
    <property type="entry name" value="HATPase_dom"/>
</dbReference>
<dbReference type="PROSITE" id="PS50109">
    <property type="entry name" value="HIS_KIN"/>
    <property type="match status" value="1"/>
</dbReference>
<dbReference type="Gene3D" id="3.30.565.10">
    <property type="entry name" value="Histidine kinase-like ATPase, C-terminal domain"/>
    <property type="match status" value="1"/>
</dbReference>
<comment type="caution">
    <text evidence="12">The sequence shown here is derived from an EMBL/GenBank/DDBJ whole genome shotgun (WGS) entry which is preliminary data.</text>
</comment>
<dbReference type="RefSeq" id="WP_273189166.1">
    <property type="nucleotide sequence ID" value="NZ_DYUZ01000011.1"/>
</dbReference>
<dbReference type="InterPro" id="IPR050351">
    <property type="entry name" value="BphY/WalK/GraS-like"/>
</dbReference>
<dbReference type="GO" id="GO:0005886">
    <property type="term" value="C:plasma membrane"/>
    <property type="evidence" value="ECO:0007669"/>
    <property type="project" value="UniProtKB-SubCell"/>
</dbReference>
<dbReference type="PRINTS" id="PR00344">
    <property type="entry name" value="BCTRLSENSOR"/>
</dbReference>
<sequence>MLAAFLLVVGVFLGVLIATATYATELERIAAFLRGHDLHSNARVTVCAHAPGIAALIDAVNNALDRSTLERVDDLREREGFQRDLAALSHDIRTPLAGARGYLQLAAEEADPEARNHQLGAAIGRIDSTTSLLDALFAYTRSADPDLSLEHDAVTLLPLAERALLAQYPAFEEHGWEPHLECTDYALAAWADAGALDRIMGNLLVNTLRYGSAAPKVRISPESADRVRITVENPVAKPEALDTGRLFDRFYQADSARGTAGSGLGLAVCKNLAEAMGATIEAHLAGDVLAIDLVLPRVPEQASHGGRS</sequence>
<proteinExistence type="predicted"/>
<gene>
    <name evidence="12" type="ORF">K8V70_02865</name>
</gene>
<evidence type="ECO:0000313" key="13">
    <source>
        <dbReference type="Proteomes" id="UP000753256"/>
    </source>
</evidence>
<dbReference type="Pfam" id="PF00512">
    <property type="entry name" value="HisKA"/>
    <property type="match status" value="1"/>
</dbReference>
<keyword evidence="8" id="KW-0067">ATP-binding</keyword>
<keyword evidence="7 12" id="KW-0418">Kinase</keyword>
<feature type="domain" description="Histidine kinase" evidence="11">
    <location>
        <begin position="87"/>
        <end position="299"/>
    </location>
</feature>
<keyword evidence="6" id="KW-0547">Nucleotide-binding</keyword>
<evidence type="ECO:0000256" key="4">
    <source>
        <dbReference type="ARBA" id="ARBA00022553"/>
    </source>
</evidence>
<dbReference type="PANTHER" id="PTHR42878:SF7">
    <property type="entry name" value="SENSOR HISTIDINE KINASE GLRK"/>
    <property type="match status" value="1"/>
</dbReference>
<dbReference type="EC" id="2.7.13.3" evidence="3"/>
<dbReference type="Proteomes" id="UP000753256">
    <property type="component" value="Unassembled WGS sequence"/>
</dbReference>
<protein>
    <recommendedName>
        <fullName evidence="10">Sensor-like histidine kinase SenX3</fullName>
        <ecNumber evidence="3">2.7.13.3</ecNumber>
    </recommendedName>
</protein>
<evidence type="ECO:0000256" key="10">
    <source>
        <dbReference type="ARBA" id="ARBA00039401"/>
    </source>
</evidence>
<keyword evidence="9" id="KW-0902">Two-component regulatory system</keyword>
<dbReference type="GO" id="GO:0007234">
    <property type="term" value="P:osmosensory signaling via phosphorelay pathway"/>
    <property type="evidence" value="ECO:0007669"/>
    <property type="project" value="TreeGrafter"/>
</dbReference>
<dbReference type="SMART" id="SM00388">
    <property type="entry name" value="HisKA"/>
    <property type="match status" value="1"/>
</dbReference>
<dbReference type="PANTHER" id="PTHR42878">
    <property type="entry name" value="TWO-COMPONENT HISTIDINE KINASE"/>
    <property type="match status" value="1"/>
</dbReference>
<name>A0A921IS51_9ACTN</name>
<accession>A0A921IS51</accession>
<comment type="catalytic activity">
    <reaction evidence="1">
        <text>ATP + protein L-histidine = ADP + protein N-phospho-L-histidine.</text>
        <dbReference type="EC" id="2.7.13.3"/>
    </reaction>
</comment>
<dbReference type="Pfam" id="PF02518">
    <property type="entry name" value="HATPase_c"/>
    <property type="match status" value="1"/>
</dbReference>
<dbReference type="InterPro" id="IPR004358">
    <property type="entry name" value="Sig_transdc_His_kin-like_C"/>
</dbReference>
<evidence type="ECO:0000256" key="6">
    <source>
        <dbReference type="ARBA" id="ARBA00022741"/>
    </source>
</evidence>
<evidence type="ECO:0000256" key="8">
    <source>
        <dbReference type="ARBA" id="ARBA00022840"/>
    </source>
</evidence>
<dbReference type="AlphaFoldDB" id="A0A921IS51"/>
<dbReference type="InterPro" id="IPR003661">
    <property type="entry name" value="HisK_dim/P_dom"/>
</dbReference>
<evidence type="ECO:0000313" key="12">
    <source>
        <dbReference type="EMBL" id="HJG36792.1"/>
    </source>
</evidence>
<keyword evidence="5" id="KW-0808">Transferase</keyword>
<organism evidence="12 13">
    <name type="scientific">Enorma phocaeensis</name>
    <dbReference type="NCBI Taxonomy" id="1871019"/>
    <lineage>
        <taxon>Bacteria</taxon>
        <taxon>Bacillati</taxon>
        <taxon>Actinomycetota</taxon>
        <taxon>Coriobacteriia</taxon>
        <taxon>Coriobacteriales</taxon>
        <taxon>Coriobacteriaceae</taxon>
        <taxon>Enorma</taxon>
    </lineage>
</organism>
<dbReference type="GO" id="GO:0000155">
    <property type="term" value="F:phosphorelay sensor kinase activity"/>
    <property type="evidence" value="ECO:0007669"/>
    <property type="project" value="InterPro"/>
</dbReference>
<evidence type="ECO:0000256" key="2">
    <source>
        <dbReference type="ARBA" id="ARBA00004236"/>
    </source>
</evidence>
<dbReference type="GO" id="GO:0005524">
    <property type="term" value="F:ATP binding"/>
    <property type="evidence" value="ECO:0007669"/>
    <property type="project" value="UniProtKB-KW"/>
</dbReference>
<dbReference type="CDD" id="cd00075">
    <property type="entry name" value="HATPase"/>
    <property type="match status" value="1"/>
</dbReference>
<dbReference type="SMART" id="SM00387">
    <property type="entry name" value="HATPase_c"/>
    <property type="match status" value="1"/>
</dbReference>
<evidence type="ECO:0000256" key="1">
    <source>
        <dbReference type="ARBA" id="ARBA00000085"/>
    </source>
</evidence>
<dbReference type="GO" id="GO:0030295">
    <property type="term" value="F:protein kinase activator activity"/>
    <property type="evidence" value="ECO:0007669"/>
    <property type="project" value="TreeGrafter"/>
</dbReference>
<evidence type="ECO:0000256" key="3">
    <source>
        <dbReference type="ARBA" id="ARBA00012438"/>
    </source>
</evidence>
<dbReference type="InterPro" id="IPR005467">
    <property type="entry name" value="His_kinase_dom"/>
</dbReference>
<dbReference type="Gene3D" id="1.10.287.130">
    <property type="match status" value="1"/>
</dbReference>
<reference evidence="12" key="1">
    <citation type="journal article" date="2021" name="PeerJ">
        <title>Extensive microbial diversity within the chicken gut microbiome revealed by metagenomics and culture.</title>
        <authorList>
            <person name="Gilroy R."/>
            <person name="Ravi A."/>
            <person name="Getino M."/>
            <person name="Pursley I."/>
            <person name="Horton D.L."/>
            <person name="Alikhan N.F."/>
            <person name="Baker D."/>
            <person name="Gharbi K."/>
            <person name="Hall N."/>
            <person name="Watson M."/>
            <person name="Adriaenssens E.M."/>
            <person name="Foster-Nyarko E."/>
            <person name="Jarju S."/>
            <person name="Secka A."/>
            <person name="Antonio M."/>
            <person name="Oren A."/>
            <person name="Chaudhuri R.R."/>
            <person name="La Ragione R."/>
            <person name="Hildebrand F."/>
            <person name="Pallen M.J."/>
        </authorList>
    </citation>
    <scope>NUCLEOTIDE SEQUENCE</scope>
    <source>
        <strain evidence="12">ChiHjej13B12-9602</strain>
    </source>
</reference>
<evidence type="ECO:0000256" key="5">
    <source>
        <dbReference type="ARBA" id="ARBA00022679"/>
    </source>
</evidence>
<dbReference type="SUPFAM" id="SSF47384">
    <property type="entry name" value="Homodimeric domain of signal transducing histidine kinase"/>
    <property type="match status" value="1"/>
</dbReference>
<reference evidence="12" key="2">
    <citation type="submission" date="2021-09" db="EMBL/GenBank/DDBJ databases">
        <authorList>
            <person name="Gilroy R."/>
        </authorList>
    </citation>
    <scope>NUCLEOTIDE SEQUENCE</scope>
    <source>
        <strain evidence="12">ChiHjej13B12-9602</strain>
    </source>
</reference>
<keyword evidence="4" id="KW-0597">Phosphoprotein</keyword>